<evidence type="ECO:0000313" key="3">
    <source>
        <dbReference type="Proteomes" id="UP000030745"/>
    </source>
</evidence>
<dbReference type="AlphaFoldDB" id="A0A067CWH5"/>
<dbReference type="OMA" id="RYGLESH"/>
<feature type="chain" id="PRO_5001638157" evidence="1">
    <location>
        <begin position="17"/>
        <end position="290"/>
    </location>
</feature>
<reference evidence="2 3" key="1">
    <citation type="journal article" date="2013" name="PLoS Genet.">
        <title>Distinctive expansion of potential virulence genes in the genome of the oomycete fish pathogen Saprolegnia parasitica.</title>
        <authorList>
            <person name="Jiang R.H."/>
            <person name="de Bruijn I."/>
            <person name="Haas B.J."/>
            <person name="Belmonte R."/>
            <person name="Lobach L."/>
            <person name="Christie J."/>
            <person name="van den Ackerveken G."/>
            <person name="Bottin A."/>
            <person name="Bulone V."/>
            <person name="Diaz-Moreno S.M."/>
            <person name="Dumas B."/>
            <person name="Fan L."/>
            <person name="Gaulin E."/>
            <person name="Govers F."/>
            <person name="Grenville-Briggs L.J."/>
            <person name="Horner N.R."/>
            <person name="Levin J.Z."/>
            <person name="Mammella M."/>
            <person name="Meijer H.J."/>
            <person name="Morris P."/>
            <person name="Nusbaum C."/>
            <person name="Oome S."/>
            <person name="Phillips A.J."/>
            <person name="van Rooyen D."/>
            <person name="Rzeszutek E."/>
            <person name="Saraiva M."/>
            <person name="Secombes C.J."/>
            <person name="Seidl M.F."/>
            <person name="Snel B."/>
            <person name="Stassen J.H."/>
            <person name="Sykes S."/>
            <person name="Tripathy S."/>
            <person name="van den Berg H."/>
            <person name="Vega-Arreguin J.C."/>
            <person name="Wawra S."/>
            <person name="Young S.K."/>
            <person name="Zeng Q."/>
            <person name="Dieguez-Uribeondo J."/>
            <person name="Russ C."/>
            <person name="Tyler B.M."/>
            <person name="van West P."/>
        </authorList>
    </citation>
    <scope>NUCLEOTIDE SEQUENCE [LARGE SCALE GENOMIC DNA]</scope>
    <source>
        <strain evidence="2 3">CBS 223.65</strain>
    </source>
</reference>
<organism evidence="2 3">
    <name type="scientific">Saprolegnia parasitica (strain CBS 223.65)</name>
    <dbReference type="NCBI Taxonomy" id="695850"/>
    <lineage>
        <taxon>Eukaryota</taxon>
        <taxon>Sar</taxon>
        <taxon>Stramenopiles</taxon>
        <taxon>Oomycota</taxon>
        <taxon>Saprolegniomycetes</taxon>
        <taxon>Saprolegniales</taxon>
        <taxon>Saprolegniaceae</taxon>
        <taxon>Saprolegnia</taxon>
    </lineage>
</organism>
<gene>
    <name evidence="2" type="ORF">SPRG_04783</name>
</gene>
<accession>A0A067CWH5</accession>
<dbReference type="RefSeq" id="XP_012198576.1">
    <property type="nucleotide sequence ID" value="XM_012343186.1"/>
</dbReference>
<dbReference type="OrthoDB" id="10307334at2759"/>
<evidence type="ECO:0000313" key="2">
    <source>
        <dbReference type="EMBL" id="KDO30881.1"/>
    </source>
</evidence>
<protein>
    <submittedName>
        <fullName evidence="2">Uncharacterized protein</fullName>
    </submittedName>
</protein>
<sequence length="290" mass="31212">MALAAILAVGTSLGAGLRVLCLPDDDARYDLTTTTKRERQLKTTASCSVCSASIDPTLVALSSGLCVPCSYKTIPMLDDDTTEQGEYSDPGGMDVDLADIVDPACDAADEALALLQDVLDVVERVPAMGADVDSLLASVRDLLRLIESDHRAVVGTLHDISQALASLAECVPVEWQDHVEMLEMNDSDGRRRLCLAGTLHHLVACAKRYGLESHRSSVIMNDLEIIAETIEEAPSELVHGLDYFAKTLDALHEYEAALTEAGQWPSVLECTDALESLTLDVGILYGDWPV</sequence>
<keyword evidence="1" id="KW-0732">Signal</keyword>
<name>A0A067CWH5_SAPPC</name>
<dbReference type="VEuPathDB" id="FungiDB:SPRG_04783"/>
<dbReference type="Proteomes" id="UP000030745">
    <property type="component" value="Unassembled WGS sequence"/>
</dbReference>
<feature type="signal peptide" evidence="1">
    <location>
        <begin position="1"/>
        <end position="16"/>
    </location>
</feature>
<evidence type="ECO:0000256" key="1">
    <source>
        <dbReference type="SAM" id="SignalP"/>
    </source>
</evidence>
<dbReference type="EMBL" id="KK583200">
    <property type="protein sequence ID" value="KDO30881.1"/>
    <property type="molecule type" value="Genomic_DNA"/>
</dbReference>
<keyword evidence="3" id="KW-1185">Reference proteome</keyword>
<dbReference type="GeneID" id="24127211"/>
<dbReference type="KEGG" id="spar:SPRG_04783"/>
<proteinExistence type="predicted"/>